<dbReference type="GO" id="GO:0009986">
    <property type="term" value="C:cell surface"/>
    <property type="evidence" value="ECO:0007669"/>
    <property type="project" value="UniProtKB-SubCell"/>
</dbReference>
<name>A0A1G6VL95_9BACI</name>
<dbReference type="OrthoDB" id="1653576at2"/>
<dbReference type="RefSeq" id="WP_093728475.1">
    <property type="nucleotide sequence ID" value="NZ_FMZB01000013.1"/>
</dbReference>
<dbReference type="AlphaFoldDB" id="A0A1G6VL95"/>
<accession>A0A1G6VL95</accession>
<dbReference type="Proteomes" id="UP000198666">
    <property type="component" value="Unassembled WGS sequence"/>
</dbReference>
<dbReference type="PIRSF" id="PIRSF021292">
    <property type="entry name" value="Competence_ComGD"/>
    <property type="match status" value="1"/>
</dbReference>
<keyword evidence="5" id="KW-1185">Reference proteome</keyword>
<keyword evidence="3" id="KW-1133">Transmembrane helix</keyword>
<dbReference type="InterPro" id="IPR045584">
    <property type="entry name" value="Pilin-like"/>
</dbReference>
<evidence type="ECO:0000313" key="5">
    <source>
        <dbReference type="Proteomes" id="UP000198666"/>
    </source>
</evidence>
<dbReference type="GO" id="GO:0030420">
    <property type="term" value="P:establishment of competence for transformation"/>
    <property type="evidence" value="ECO:0007669"/>
    <property type="project" value="UniProtKB-KW"/>
</dbReference>
<dbReference type="InterPro" id="IPR016785">
    <property type="entry name" value="ComGD"/>
</dbReference>
<protein>
    <submittedName>
        <fullName evidence="4">Competence protein ComGD</fullName>
    </submittedName>
</protein>
<sequence>MYQDNKNGGYSLLELMIVLGLSSFLIAIGTGIYHHLLVKAEVNQFKQQLEQDLLYLQQYTRFDRTAKLYLEKDKYEIYSGQLKKDLLVRKIPEGYTIKIYPEAMTFAFNQSGTALNPGSLTLSTPTGTEKLVFQLGKGRGRYENSS</sequence>
<dbReference type="SUPFAM" id="SSF54523">
    <property type="entry name" value="Pili subunits"/>
    <property type="match status" value="1"/>
</dbReference>
<dbReference type="PROSITE" id="PS00409">
    <property type="entry name" value="PROKAR_NTER_METHYL"/>
    <property type="match status" value="1"/>
</dbReference>
<dbReference type="STRING" id="361279.SAMN05421663_11315"/>
<feature type="transmembrane region" description="Helical" evidence="3">
    <location>
        <begin position="12"/>
        <end position="36"/>
    </location>
</feature>
<proteinExistence type="predicted"/>
<gene>
    <name evidence="4" type="ORF">SAMN05421663_11315</name>
</gene>
<dbReference type="Pfam" id="PF07963">
    <property type="entry name" value="N_methyl"/>
    <property type="match status" value="1"/>
</dbReference>
<evidence type="ECO:0000313" key="4">
    <source>
        <dbReference type="EMBL" id="SDD53777.1"/>
    </source>
</evidence>
<evidence type="ECO:0000256" key="2">
    <source>
        <dbReference type="ARBA" id="ARBA00023287"/>
    </source>
</evidence>
<dbReference type="EMBL" id="FMZB01000013">
    <property type="protein sequence ID" value="SDD53777.1"/>
    <property type="molecule type" value="Genomic_DNA"/>
</dbReference>
<keyword evidence="3" id="KW-0472">Membrane</keyword>
<comment type="subcellular location">
    <subcellularLocation>
        <location evidence="1">Cell surface</location>
    </subcellularLocation>
</comment>
<evidence type="ECO:0000256" key="1">
    <source>
        <dbReference type="ARBA" id="ARBA00004241"/>
    </source>
</evidence>
<reference evidence="5" key="1">
    <citation type="submission" date="2016-10" db="EMBL/GenBank/DDBJ databases">
        <authorList>
            <person name="Varghese N."/>
            <person name="Submissions S."/>
        </authorList>
    </citation>
    <scope>NUCLEOTIDE SEQUENCE [LARGE SCALE GENOMIC DNA]</scope>
    <source>
        <strain evidence="5">DSM 21620</strain>
    </source>
</reference>
<dbReference type="InterPro" id="IPR012902">
    <property type="entry name" value="N_methyl_site"/>
</dbReference>
<evidence type="ECO:0000256" key="3">
    <source>
        <dbReference type="SAM" id="Phobius"/>
    </source>
</evidence>
<keyword evidence="3" id="KW-0812">Transmembrane</keyword>
<keyword evidence="2" id="KW-0178">Competence</keyword>
<organism evidence="4 5">
    <name type="scientific">Terribacillus halophilus</name>
    <dbReference type="NCBI Taxonomy" id="361279"/>
    <lineage>
        <taxon>Bacteria</taxon>
        <taxon>Bacillati</taxon>
        <taxon>Bacillota</taxon>
        <taxon>Bacilli</taxon>
        <taxon>Bacillales</taxon>
        <taxon>Bacillaceae</taxon>
        <taxon>Terribacillus</taxon>
    </lineage>
</organism>